<proteinExistence type="inferred from homology"/>
<dbReference type="GO" id="GO:0006312">
    <property type="term" value="P:mitotic recombination"/>
    <property type="evidence" value="ECO:0007669"/>
    <property type="project" value="TreeGrafter"/>
</dbReference>
<accession>A0A9W8HEI2</accession>
<dbReference type="EMBL" id="JANBUL010000053">
    <property type="protein sequence ID" value="KAJ2783181.1"/>
    <property type="molecule type" value="Genomic_DNA"/>
</dbReference>
<dbReference type="SUPFAM" id="SSF54768">
    <property type="entry name" value="dsRNA-binding domain-like"/>
    <property type="match status" value="1"/>
</dbReference>
<dbReference type="PANTHER" id="PTHR12132:SF1">
    <property type="entry name" value="DNA REPAIR PROTEIN RAD52 HOMOLOG"/>
    <property type="match status" value="1"/>
</dbReference>
<comment type="similarity">
    <text evidence="1">Belongs to the RAD52 family.</text>
</comment>
<evidence type="ECO:0000313" key="7">
    <source>
        <dbReference type="Proteomes" id="UP001140217"/>
    </source>
</evidence>
<protein>
    <submittedName>
        <fullName evidence="6">DNA repair protein rad52</fullName>
    </submittedName>
</protein>
<reference evidence="6" key="1">
    <citation type="submission" date="2022-07" db="EMBL/GenBank/DDBJ databases">
        <title>Phylogenomic reconstructions and comparative analyses of Kickxellomycotina fungi.</title>
        <authorList>
            <person name="Reynolds N.K."/>
            <person name="Stajich J.E."/>
            <person name="Barry K."/>
            <person name="Grigoriev I.V."/>
            <person name="Crous P."/>
            <person name="Smith M.E."/>
        </authorList>
    </citation>
    <scope>NUCLEOTIDE SEQUENCE</scope>
    <source>
        <strain evidence="6">NBRC 105414</strain>
    </source>
</reference>
<sequence>MSQFPPAPGRGGMQGSQGERMFEAEDQERIKGILRKKLGPEHISTRQAMGGSRLSYVEGWRVISIANEVFGFDGWRSSIQTLNIDFLDAVDGRFSAAASCVMRITLRDGTFREDVGFGVIENVKSKGQALEKVKKEATTDALKRAMRQFGNVLGNCLYDKDYVRNLTQVQKQARNRISGDALYRYSDLEGRAGPAAGNQSEDDMEFDMLDDPSVFDMMDGLESNRPIIFESPSFGFVGSMVGRQQQQQQQPPPPPQQQQQQQQQQTPAHPARTAMPNSGGSGGSNSSSGPGAVQPPRVAADGTPMAARNLAFRPPPAPAHPQGTPVRPPANGAQGRPRSFAEITTFTPSASPGSGRPGPQQQQQPGPR</sequence>
<dbReference type="GO" id="GO:0000724">
    <property type="term" value="P:double-strand break repair via homologous recombination"/>
    <property type="evidence" value="ECO:0007669"/>
    <property type="project" value="UniProtKB-ARBA"/>
</dbReference>
<keyword evidence="3" id="KW-0233">DNA recombination</keyword>
<dbReference type="Gene3D" id="3.30.390.80">
    <property type="entry name" value="DNA repair protein Rad52/59/22"/>
    <property type="match status" value="1"/>
</dbReference>
<dbReference type="InterPro" id="IPR042525">
    <property type="entry name" value="Rad52_Rad59_Rad22_sf"/>
</dbReference>
<evidence type="ECO:0000256" key="5">
    <source>
        <dbReference type="SAM" id="MobiDB-lite"/>
    </source>
</evidence>
<name>A0A9W8HEI2_9FUNG</name>
<evidence type="ECO:0000256" key="1">
    <source>
        <dbReference type="ARBA" id="ARBA00006638"/>
    </source>
</evidence>
<dbReference type="GO" id="GO:0005634">
    <property type="term" value="C:nucleus"/>
    <property type="evidence" value="ECO:0007669"/>
    <property type="project" value="TreeGrafter"/>
</dbReference>
<feature type="region of interest" description="Disordered" evidence="5">
    <location>
        <begin position="241"/>
        <end position="368"/>
    </location>
</feature>
<feature type="compositionally biased region" description="Low complexity" evidence="5">
    <location>
        <begin position="351"/>
        <end position="368"/>
    </location>
</feature>
<comment type="caution">
    <text evidence="6">The sequence shown here is derived from an EMBL/GenBank/DDBJ whole genome shotgun (WGS) entry which is preliminary data.</text>
</comment>
<dbReference type="Proteomes" id="UP001140217">
    <property type="component" value="Unassembled WGS sequence"/>
</dbReference>
<evidence type="ECO:0000256" key="2">
    <source>
        <dbReference type="ARBA" id="ARBA00022763"/>
    </source>
</evidence>
<evidence type="ECO:0000256" key="3">
    <source>
        <dbReference type="ARBA" id="ARBA00023172"/>
    </source>
</evidence>
<evidence type="ECO:0000256" key="4">
    <source>
        <dbReference type="ARBA" id="ARBA00023204"/>
    </source>
</evidence>
<dbReference type="OrthoDB" id="206565at2759"/>
<dbReference type="InterPro" id="IPR041247">
    <property type="entry name" value="Rad52_fam"/>
</dbReference>
<dbReference type="AlphaFoldDB" id="A0A9W8HEI2"/>
<organism evidence="6 7">
    <name type="scientific">Coemansia javaensis</name>
    <dbReference type="NCBI Taxonomy" id="2761396"/>
    <lineage>
        <taxon>Eukaryota</taxon>
        <taxon>Fungi</taxon>
        <taxon>Fungi incertae sedis</taxon>
        <taxon>Zoopagomycota</taxon>
        <taxon>Kickxellomycotina</taxon>
        <taxon>Kickxellomycetes</taxon>
        <taxon>Kickxellales</taxon>
        <taxon>Kickxellaceae</taxon>
        <taxon>Coemansia</taxon>
    </lineage>
</organism>
<dbReference type="GO" id="GO:0045002">
    <property type="term" value="P:double-strand break repair via single-strand annealing"/>
    <property type="evidence" value="ECO:0007669"/>
    <property type="project" value="TreeGrafter"/>
</dbReference>
<gene>
    <name evidence="6" type="primary">RAD52</name>
    <name evidence="6" type="ORF">H4R18_001848</name>
</gene>
<keyword evidence="7" id="KW-1185">Reference proteome</keyword>
<keyword evidence="2" id="KW-0227">DNA damage</keyword>
<evidence type="ECO:0000313" key="6">
    <source>
        <dbReference type="EMBL" id="KAJ2783181.1"/>
    </source>
</evidence>
<keyword evidence="4" id="KW-0234">DNA repair</keyword>
<dbReference type="PANTHER" id="PTHR12132">
    <property type="entry name" value="DNA REPAIR AND RECOMBINATION PROTEIN RAD52, RAD59"/>
    <property type="match status" value="1"/>
</dbReference>
<dbReference type="Pfam" id="PF04098">
    <property type="entry name" value="Rad52_Rad22"/>
    <property type="match status" value="1"/>
</dbReference>
<dbReference type="InterPro" id="IPR007232">
    <property type="entry name" value="Rad52_Rad59_Rad22"/>
</dbReference>
<dbReference type="FunFam" id="3.30.390.80:FF:000001">
    <property type="entry name" value="DNA repair protein RAD52 homolog"/>
    <property type="match status" value="1"/>
</dbReference>
<dbReference type="GO" id="GO:0003697">
    <property type="term" value="F:single-stranded DNA binding"/>
    <property type="evidence" value="ECO:0007669"/>
    <property type="project" value="UniProtKB-ARBA"/>
</dbReference>